<dbReference type="Proteomes" id="UP000822688">
    <property type="component" value="Chromosome 11"/>
</dbReference>
<name>A0A8T0GEF2_CERPU</name>
<proteinExistence type="predicted"/>
<comment type="caution">
    <text evidence="2">The sequence shown here is derived from an EMBL/GenBank/DDBJ whole genome shotgun (WGS) entry which is preliminary data.</text>
</comment>
<reference evidence="2 3" key="1">
    <citation type="submission" date="2020-06" db="EMBL/GenBank/DDBJ databases">
        <title>WGS assembly of Ceratodon purpureus strain R40.</title>
        <authorList>
            <person name="Carey S.B."/>
            <person name="Jenkins J."/>
            <person name="Shu S."/>
            <person name="Lovell J.T."/>
            <person name="Sreedasyam A."/>
            <person name="Maumus F."/>
            <person name="Tiley G.P."/>
            <person name="Fernandez-Pozo N."/>
            <person name="Barry K."/>
            <person name="Chen C."/>
            <person name="Wang M."/>
            <person name="Lipzen A."/>
            <person name="Daum C."/>
            <person name="Saski C.A."/>
            <person name="Payton A.C."/>
            <person name="Mcbreen J.C."/>
            <person name="Conrad R.E."/>
            <person name="Kollar L.M."/>
            <person name="Olsson S."/>
            <person name="Huttunen S."/>
            <person name="Landis J.B."/>
            <person name="Wickett N.J."/>
            <person name="Johnson M.G."/>
            <person name="Rensing S.A."/>
            <person name="Grimwood J."/>
            <person name="Schmutz J."/>
            <person name="Mcdaniel S.F."/>
        </authorList>
    </citation>
    <scope>NUCLEOTIDE SEQUENCE [LARGE SCALE GENOMIC DNA]</scope>
    <source>
        <strain evidence="2 3">R40</strain>
    </source>
</reference>
<dbReference type="EMBL" id="CM026432">
    <property type="protein sequence ID" value="KAG0557786.1"/>
    <property type="molecule type" value="Genomic_DNA"/>
</dbReference>
<organism evidence="2 3">
    <name type="scientific">Ceratodon purpureus</name>
    <name type="common">Fire moss</name>
    <name type="synonym">Dicranum purpureum</name>
    <dbReference type="NCBI Taxonomy" id="3225"/>
    <lineage>
        <taxon>Eukaryota</taxon>
        <taxon>Viridiplantae</taxon>
        <taxon>Streptophyta</taxon>
        <taxon>Embryophyta</taxon>
        <taxon>Bryophyta</taxon>
        <taxon>Bryophytina</taxon>
        <taxon>Bryopsida</taxon>
        <taxon>Dicranidae</taxon>
        <taxon>Pseudoditrichales</taxon>
        <taxon>Ditrichaceae</taxon>
        <taxon>Ceratodon</taxon>
    </lineage>
</organism>
<feature type="region of interest" description="Disordered" evidence="1">
    <location>
        <begin position="1"/>
        <end position="25"/>
    </location>
</feature>
<gene>
    <name evidence="2" type="ORF">KC19_11G157400</name>
</gene>
<evidence type="ECO:0000313" key="2">
    <source>
        <dbReference type="EMBL" id="KAG0557786.1"/>
    </source>
</evidence>
<evidence type="ECO:0000256" key="1">
    <source>
        <dbReference type="SAM" id="MobiDB-lite"/>
    </source>
</evidence>
<dbReference type="AlphaFoldDB" id="A0A8T0GEF2"/>
<evidence type="ECO:0000313" key="3">
    <source>
        <dbReference type="Proteomes" id="UP000822688"/>
    </source>
</evidence>
<sequence>MILIVSHGLETPQPAKPGQHKETKMLGRSVGSPHLPFEENSQHSLGQGLRPWRPHALKCSLNSKLNSASPGHSGPQTSLLDTIHGNPDAHCACSLRRARGRLDKLAIPCLLCSVSSLMRVMFSPPRVPLLNMLSATFISPNISHFGRCPSE</sequence>
<accession>A0A8T0GEF2</accession>
<keyword evidence="3" id="KW-1185">Reference proteome</keyword>
<protein>
    <submittedName>
        <fullName evidence="2">Uncharacterized protein</fullName>
    </submittedName>
</protein>